<feature type="compositionally biased region" description="Basic residues" evidence="1">
    <location>
        <begin position="243"/>
        <end position="252"/>
    </location>
</feature>
<sequence>MFLVDVVAALLKAGADMTLASPMTHKTPLDLAESRLSYLLSRAQESSKLASSSTSVSGGSIDLFNSQALTTTRGPQYQSQQLLDQIKGIVSLLRPYVVRQQRLRHGERHKYRQKDRQWERAEKFVRQQGQDDTSGICTIDAGGVGSSSQWRMDAHSDGNYGDMEDEDDEEDDGDVDLDDDDDDDEHGMDTGESRPLRQNRNRQERTRMTGSSRLMKSIDGGIDADEDGDLDLNDEDRTWKSSSHSRPKRSLQGRRSTPGRRLNTDETEEALESLMNGLSLLEENRKQQQQQQQQQLQQRHMANGLSQSTGASTSSSSDIADGNLADSELDPRGEHEVDEALPDLLEQVQRVLESIKLNESSQGS</sequence>
<protein>
    <submittedName>
        <fullName evidence="2">Uncharacterized protein</fullName>
    </submittedName>
</protein>
<comment type="caution">
    <text evidence="2">The sequence shown here is derived from an EMBL/GenBank/DDBJ whole genome shotgun (WGS) entry which is preliminary data.</text>
</comment>
<gene>
    <name evidence="2" type="ORF">BGW38_001643</name>
</gene>
<name>A0A9P6G3J6_9FUNG</name>
<reference evidence="2" key="1">
    <citation type="journal article" date="2020" name="Fungal Divers.">
        <title>Resolving the Mortierellaceae phylogeny through synthesis of multi-gene phylogenetics and phylogenomics.</title>
        <authorList>
            <person name="Vandepol N."/>
            <person name="Liber J."/>
            <person name="Desiro A."/>
            <person name="Na H."/>
            <person name="Kennedy M."/>
            <person name="Barry K."/>
            <person name="Grigoriev I.V."/>
            <person name="Miller A.N."/>
            <person name="O'Donnell K."/>
            <person name="Stajich J.E."/>
            <person name="Bonito G."/>
        </authorList>
    </citation>
    <scope>NUCLEOTIDE SEQUENCE</scope>
    <source>
        <strain evidence="2">KOD1015</strain>
    </source>
</reference>
<evidence type="ECO:0000313" key="3">
    <source>
        <dbReference type="Proteomes" id="UP000780801"/>
    </source>
</evidence>
<dbReference type="OrthoDB" id="341259at2759"/>
<feature type="compositionally biased region" description="Polar residues" evidence="1">
    <location>
        <begin position="127"/>
        <end position="136"/>
    </location>
</feature>
<dbReference type="AlphaFoldDB" id="A0A9P6G3J6"/>
<accession>A0A9P6G3J6</accession>
<evidence type="ECO:0000256" key="1">
    <source>
        <dbReference type="SAM" id="MobiDB-lite"/>
    </source>
</evidence>
<organism evidence="2 3">
    <name type="scientific">Lunasporangiospora selenospora</name>
    <dbReference type="NCBI Taxonomy" id="979761"/>
    <lineage>
        <taxon>Eukaryota</taxon>
        <taxon>Fungi</taxon>
        <taxon>Fungi incertae sedis</taxon>
        <taxon>Mucoromycota</taxon>
        <taxon>Mortierellomycotina</taxon>
        <taxon>Mortierellomycetes</taxon>
        <taxon>Mortierellales</taxon>
        <taxon>Mortierellaceae</taxon>
        <taxon>Lunasporangiospora</taxon>
    </lineage>
</organism>
<proteinExistence type="predicted"/>
<feature type="region of interest" description="Disordered" evidence="1">
    <location>
        <begin position="280"/>
        <end position="344"/>
    </location>
</feature>
<keyword evidence="3" id="KW-1185">Reference proteome</keyword>
<feature type="compositionally biased region" description="Low complexity" evidence="1">
    <location>
        <begin position="287"/>
        <end position="298"/>
    </location>
</feature>
<feature type="compositionally biased region" description="Low complexity" evidence="1">
    <location>
        <begin position="306"/>
        <end position="322"/>
    </location>
</feature>
<dbReference type="Proteomes" id="UP000780801">
    <property type="component" value="Unassembled WGS sequence"/>
</dbReference>
<feature type="compositionally biased region" description="Basic and acidic residues" evidence="1">
    <location>
        <begin position="114"/>
        <end position="125"/>
    </location>
</feature>
<evidence type="ECO:0000313" key="2">
    <source>
        <dbReference type="EMBL" id="KAF9585590.1"/>
    </source>
</evidence>
<feature type="region of interest" description="Disordered" evidence="1">
    <location>
        <begin position="105"/>
        <end position="267"/>
    </location>
</feature>
<feature type="compositionally biased region" description="Acidic residues" evidence="1">
    <location>
        <begin position="162"/>
        <end position="186"/>
    </location>
</feature>
<dbReference type="EMBL" id="JAABOA010000153">
    <property type="protein sequence ID" value="KAF9585590.1"/>
    <property type="molecule type" value="Genomic_DNA"/>
</dbReference>
<feature type="compositionally biased region" description="Basic and acidic residues" evidence="1">
    <location>
        <begin position="187"/>
        <end position="207"/>
    </location>
</feature>
<feature type="compositionally biased region" description="Acidic residues" evidence="1">
    <location>
        <begin position="222"/>
        <end position="234"/>
    </location>
</feature>